<accession>A0ABV0MWC4</accession>
<evidence type="ECO:0000256" key="1">
    <source>
        <dbReference type="SAM" id="MobiDB-lite"/>
    </source>
</evidence>
<comment type="caution">
    <text evidence="2">The sequence shown here is derived from an EMBL/GenBank/DDBJ whole genome shotgun (WGS) entry which is preliminary data.</text>
</comment>
<organism evidence="2 3">
    <name type="scientific">Goodea atripinnis</name>
    <dbReference type="NCBI Taxonomy" id="208336"/>
    <lineage>
        <taxon>Eukaryota</taxon>
        <taxon>Metazoa</taxon>
        <taxon>Chordata</taxon>
        <taxon>Craniata</taxon>
        <taxon>Vertebrata</taxon>
        <taxon>Euteleostomi</taxon>
        <taxon>Actinopterygii</taxon>
        <taxon>Neopterygii</taxon>
        <taxon>Teleostei</taxon>
        <taxon>Neoteleostei</taxon>
        <taxon>Acanthomorphata</taxon>
        <taxon>Ovalentaria</taxon>
        <taxon>Atherinomorphae</taxon>
        <taxon>Cyprinodontiformes</taxon>
        <taxon>Goodeidae</taxon>
        <taxon>Goodea</taxon>
    </lineage>
</organism>
<feature type="compositionally biased region" description="Basic and acidic residues" evidence="1">
    <location>
        <begin position="62"/>
        <end position="80"/>
    </location>
</feature>
<reference evidence="2 3" key="1">
    <citation type="submission" date="2021-06" db="EMBL/GenBank/DDBJ databases">
        <authorList>
            <person name="Palmer J.M."/>
        </authorList>
    </citation>
    <scope>NUCLEOTIDE SEQUENCE [LARGE SCALE GENOMIC DNA]</scope>
    <source>
        <strain evidence="2 3">GA_2019</strain>
        <tissue evidence="2">Muscle</tissue>
    </source>
</reference>
<evidence type="ECO:0000313" key="2">
    <source>
        <dbReference type="EMBL" id="MEQ2163433.1"/>
    </source>
</evidence>
<evidence type="ECO:0000313" key="3">
    <source>
        <dbReference type="Proteomes" id="UP001476798"/>
    </source>
</evidence>
<name>A0ABV0MWC4_9TELE</name>
<dbReference type="Proteomes" id="UP001476798">
    <property type="component" value="Unassembled WGS sequence"/>
</dbReference>
<feature type="region of interest" description="Disordered" evidence="1">
    <location>
        <begin position="45"/>
        <end position="99"/>
    </location>
</feature>
<gene>
    <name evidence="2" type="ORF">GOODEAATRI_030110</name>
</gene>
<keyword evidence="3" id="KW-1185">Reference proteome</keyword>
<sequence>MKPQSLPANPSLGLPSLTLYAILKLQRQFVKSLKYNKNLSFIASVGDMNGSRNKTSQAAAGKEQKDADKAMESSNRDRKTGGGMLRKLKSRRSHTDKWPSVTEDELRALGTDISPDHVLGLRVVTEGIL</sequence>
<dbReference type="EMBL" id="JAHRIO010014649">
    <property type="protein sequence ID" value="MEQ2163433.1"/>
    <property type="molecule type" value="Genomic_DNA"/>
</dbReference>
<proteinExistence type="predicted"/>
<protein>
    <submittedName>
        <fullName evidence="2">Uncharacterized protein</fullName>
    </submittedName>
</protein>